<feature type="compositionally biased region" description="Basic residues" evidence="1">
    <location>
        <begin position="1"/>
        <end position="15"/>
    </location>
</feature>
<accession>A0A4Z2JB67</accession>
<dbReference type="AlphaFoldDB" id="A0A4Z2JB67"/>
<organism evidence="2 3">
    <name type="scientific">Liparis tanakae</name>
    <name type="common">Tanaka's snailfish</name>
    <dbReference type="NCBI Taxonomy" id="230148"/>
    <lineage>
        <taxon>Eukaryota</taxon>
        <taxon>Metazoa</taxon>
        <taxon>Chordata</taxon>
        <taxon>Craniata</taxon>
        <taxon>Vertebrata</taxon>
        <taxon>Euteleostomi</taxon>
        <taxon>Actinopterygii</taxon>
        <taxon>Neopterygii</taxon>
        <taxon>Teleostei</taxon>
        <taxon>Neoteleostei</taxon>
        <taxon>Acanthomorphata</taxon>
        <taxon>Eupercaria</taxon>
        <taxon>Perciformes</taxon>
        <taxon>Cottioidei</taxon>
        <taxon>Cottales</taxon>
        <taxon>Liparidae</taxon>
        <taxon>Liparis</taxon>
    </lineage>
</organism>
<proteinExistence type="predicted"/>
<keyword evidence="3" id="KW-1185">Reference proteome</keyword>
<dbReference type="Proteomes" id="UP000314294">
    <property type="component" value="Unassembled WGS sequence"/>
</dbReference>
<reference evidence="2 3" key="1">
    <citation type="submission" date="2019-03" db="EMBL/GenBank/DDBJ databases">
        <title>First draft genome of Liparis tanakae, snailfish: a comprehensive survey of snailfish specific genes.</title>
        <authorList>
            <person name="Kim W."/>
            <person name="Song I."/>
            <person name="Jeong J.-H."/>
            <person name="Kim D."/>
            <person name="Kim S."/>
            <person name="Ryu S."/>
            <person name="Song J.Y."/>
            <person name="Lee S.K."/>
        </authorList>
    </citation>
    <scope>NUCLEOTIDE SEQUENCE [LARGE SCALE GENOMIC DNA]</scope>
    <source>
        <tissue evidence="2">Muscle</tissue>
    </source>
</reference>
<name>A0A4Z2JB67_9TELE</name>
<comment type="caution">
    <text evidence="2">The sequence shown here is derived from an EMBL/GenBank/DDBJ whole genome shotgun (WGS) entry which is preliminary data.</text>
</comment>
<feature type="region of interest" description="Disordered" evidence="1">
    <location>
        <begin position="1"/>
        <end position="23"/>
    </location>
</feature>
<feature type="compositionally biased region" description="Basic and acidic residues" evidence="1">
    <location>
        <begin position="176"/>
        <end position="185"/>
    </location>
</feature>
<protein>
    <submittedName>
        <fullName evidence="2">Uncharacterized protein</fullName>
    </submittedName>
</protein>
<evidence type="ECO:0000313" key="2">
    <source>
        <dbReference type="EMBL" id="TNN87459.1"/>
    </source>
</evidence>
<evidence type="ECO:0000256" key="1">
    <source>
        <dbReference type="SAM" id="MobiDB-lite"/>
    </source>
</evidence>
<feature type="region of interest" description="Disordered" evidence="1">
    <location>
        <begin position="138"/>
        <end position="195"/>
    </location>
</feature>
<dbReference type="EMBL" id="SRLO01000010">
    <property type="protein sequence ID" value="TNN87459.1"/>
    <property type="molecule type" value="Genomic_DNA"/>
</dbReference>
<evidence type="ECO:0000313" key="3">
    <source>
        <dbReference type="Proteomes" id="UP000314294"/>
    </source>
</evidence>
<sequence>MKHQSLPRRSGRRSAGRGNSPVYSGKQIVSGDFLILSPNRSFLLRKRMIEVSMKNLLLQMESKSMKSLSWYSRARLKHSWSPASAHTRCMAVRSSAEYGSVSSIRVTTSHTSLASAWTNTCRKGTAVIYGRLETMHGEGNEVKGRGGSRAQREGKKEGGRERGREGGRSQCIAGRDALRRTEAERNTATARADNT</sequence>
<gene>
    <name evidence="2" type="ORF">EYF80_002176</name>
</gene>
<feature type="compositionally biased region" description="Low complexity" evidence="1">
    <location>
        <begin position="186"/>
        <end position="195"/>
    </location>
</feature>
<feature type="compositionally biased region" description="Basic and acidic residues" evidence="1">
    <location>
        <begin position="138"/>
        <end position="167"/>
    </location>
</feature>